<dbReference type="OMA" id="GLVHFMY"/>
<evidence type="ECO:0000313" key="5">
    <source>
        <dbReference type="Proteomes" id="UP000037069"/>
    </source>
</evidence>
<dbReference type="OrthoDB" id="10255234at2759"/>
<dbReference type="AlphaFoldDB" id="A0A0L0C8R6"/>
<dbReference type="Pfam" id="PF19037">
    <property type="entry name" value="Fuz_longin_2"/>
    <property type="match status" value="1"/>
</dbReference>
<dbReference type="InterPro" id="IPR026053">
    <property type="entry name" value="HPS1"/>
</dbReference>
<evidence type="ECO:0008006" key="6">
    <source>
        <dbReference type="Google" id="ProtNLM"/>
    </source>
</evidence>
<dbReference type="Proteomes" id="UP000037069">
    <property type="component" value="Unassembled WGS sequence"/>
</dbReference>
<evidence type="ECO:0000313" key="4">
    <source>
        <dbReference type="EMBL" id="KNC28627.1"/>
    </source>
</evidence>
<evidence type="ECO:0000259" key="3">
    <source>
        <dbReference type="Pfam" id="PF19038"/>
    </source>
</evidence>
<dbReference type="STRING" id="7375.A0A0L0C8R6"/>
<evidence type="ECO:0000259" key="2">
    <source>
        <dbReference type="Pfam" id="PF19037"/>
    </source>
</evidence>
<keyword evidence="5" id="KW-1185">Reference proteome</keyword>
<dbReference type="GO" id="GO:0005085">
    <property type="term" value="F:guanyl-nucleotide exchange factor activity"/>
    <property type="evidence" value="ECO:0007669"/>
    <property type="project" value="TreeGrafter"/>
</dbReference>
<sequence>MNGLIVFNSANDVVYQKLNCKLREHIYEKAVSQGLLPEDFYKDGSAPLQGNIDANVLLQLFSPLINSQKIMHCQFDNCYAAIQCEHDLNFVFGEVLGFQFLKISQDRLEYMQRQMGVLMSLAKHLHGPNLFASDVQEELFSKCMECYEDEIWDQDLILQVEALPRLLINTELRRAVKGSLDRALDCLRDSGHSRCHAILFVGVKFVSINSSKNAMQLSPSDLLFLALLIRSLQKDSRSLNKTVAVFLQGLSQDPHSGCVPCIAHLNKLNKGVVLIQIVEYAPLPVACSLYDTLYVLQKIISIQMQGDAEALKPTYESLESFIRQSIDALKKAKLKGDDLEICLKKFSSKWENLRKMYNEFLKTYERDLIVRIESNIPSFQEDLKQLFTMACCDSSAINFQQLPEVASVVEGKLLEFSEFLAVKAERNISIEAYLEDFPGLIHFIYINRSSGLMISPDLKSSTPLIPCENLSEMLEFSRTHLKKGHSSVMWKDKSFNYAYFLWFEDQTTGSSKSIDLQKPFNASQHSANAFKPNFEPGLLAGDYYHLLTEACFPKTPANKIKCYELYCVHLGLVTATCAVEHSRRLVATISDVVGDDVF</sequence>
<dbReference type="Pfam" id="PF19038">
    <property type="entry name" value="Fuz_longin_3"/>
    <property type="match status" value="1"/>
</dbReference>
<feature type="domain" description="FUZ/MON1/HPS1 first Longin" evidence="1">
    <location>
        <begin position="4"/>
        <end position="144"/>
    </location>
</feature>
<accession>A0A0L0C8R6</accession>
<feature type="domain" description="FUZ/MON1/HPS1 second Longin" evidence="2">
    <location>
        <begin position="193"/>
        <end position="286"/>
    </location>
</feature>
<organism evidence="4 5">
    <name type="scientific">Lucilia cuprina</name>
    <name type="common">Green bottle fly</name>
    <name type="synonym">Australian sheep blowfly</name>
    <dbReference type="NCBI Taxonomy" id="7375"/>
    <lineage>
        <taxon>Eukaryota</taxon>
        <taxon>Metazoa</taxon>
        <taxon>Ecdysozoa</taxon>
        <taxon>Arthropoda</taxon>
        <taxon>Hexapoda</taxon>
        <taxon>Insecta</taxon>
        <taxon>Pterygota</taxon>
        <taxon>Neoptera</taxon>
        <taxon>Endopterygota</taxon>
        <taxon>Diptera</taxon>
        <taxon>Brachycera</taxon>
        <taxon>Muscomorpha</taxon>
        <taxon>Oestroidea</taxon>
        <taxon>Calliphoridae</taxon>
        <taxon>Luciliinae</taxon>
        <taxon>Lucilia</taxon>
    </lineage>
</organism>
<name>A0A0L0C8R6_LUCCU</name>
<protein>
    <recommendedName>
        <fullName evidence="6">Hermansky-Pudlak syndrome 1 protein</fullName>
    </recommendedName>
</protein>
<comment type="caution">
    <text evidence="4">The sequence shown here is derived from an EMBL/GenBank/DDBJ whole genome shotgun (WGS) entry which is preliminary data.</text>
</comment>
<dbReference type="Pfam" id="PF19036">
    <property type="entry name" value="Fuz_longin_1"/>
    <property type="match status" value="1"/>
</dbReference>
<dbReference type="GO" id="GO:0031085">
    <property type="term" value="C:BLOC-3 complex"/>
    <property type="evidence" value="ECO:0007669"/>
    <property type="project" value="TreeGrafter"/>
</dbReference>
<dbReference type="InterPro" id="IPR043971">
    <property type="entry name" value="FUZ/MON1/HPS1_longin_2"/>
</dbReference>
<gene>
    <name evidence="4" type="ORF">FF38_04891</name>
</gene>
<dbReference type="GO" id="GO:0016192">
    <property type="term" value="P:vesicle-mediated transport"/>
    <property type="evidence" value="ECO:0007669"/>
    <property type="project" value="InterPro"/>
</dbReference>
<dbReference type="PANTHER" id="PTHR12761">
    <property type="entry name" value="HERMANSKY-PUDLAK SYNDROME PROTEIN 1"/>
    <property type="match status" value="1"/>
</dbReference>
<proteinExistence type="predicted"/>
<dbReference type="PANTHER" id="PTHR12761:SF1">
    <property type="entry name" value="BLOC-3 COMPLEX MEMBER HPS1"/>
    <property type="match status" value="1"/>
</dbReference>
<feature type="domain" description="FUZ/MON1/HPS1 third Longin" evidence="3">
    <location>
        <begin position="439"/>
        <end position="590"/>
    </location>
</feature>
<reference evidence="4 5" key="1">
    <citation type="journal article" date="2015" name="Nat. Commun.">
        <title>Lucilia cuprina genome unlocks parasitic fly biology to underpin future interventions.</title>
        <authorList>
            <person name="Anstead C.A."/>
            <person name="Korhonen P.K."/>
            <person name="Young N.D."/>
            <person name="Hall R.S."/>
            <person name="Jex A.R."/>
            <person name="Murali S.C."/>
            <person name="Hughes D.S."/>
            <person name="Lee S.F."/>
            <person name="Perry T."/>
            <person name="Stroehlein A.J."/>
            <person name="Ansell B.R."/>
            <person name="Breugelmans B."/>
            <person name="Hofmann A."/>
            <person name="Qu J."/>
            <person name="Dugan S."/>
            <person name="Lee S.L."/>
            <person name="Chao H."/>
            <person name="Dinh H."/>
            <person name="Han Y."/>
            <person name="Doddapaneni H.V."/>
            <person name="Worley K.C."/>
            <person name="Muzny D.M."/>
            <person name="Ioannidis P."/>
            <person name="Waterhouse R.M."/>
            <person name="Zdobnov E.M."/>
            <person name="James P.J."/>
            <person name="Bagnall N.H."/>
            <person name="Kotze A.C."/>
            <person name="Gibbs R.A."/>
            <person name="Richards S."/>
            <person name="Batterham P."/>
            <person name="Gasser R.B."/>
        </authorList>
    </citation>
    <scope>NUCLEOTIDE SEQUENCE [LARGE SCALE GENOMIC DNA]</scope>
    <source>
        <strain evidence="4 5">LS</strain>
        <tissue evidence="4">Full body</tissue>
    </source>
</reference>
<dbReference type="EMBL" id="JRES01000755">
    <property type="protein sequence ID" value="KNC28627.1"/>
    <property type="molecule type" value="Genomic_DNA"/>
</dbReference>
<dbReference type="InterPro" id="IPR043972">
    <property type="entry name" value="FUZ/MON1/HPS1_longin_1"/>
</dbReference>
<dbReference type="InterPro" id="IPR043970">
    <property type="entry name" value="FUZ/MON1/HPS1_longin_3"/>
</dbReference>
<evidence type="ECO:0000259" key="1">
    <source>
        <dbReference type="Pfam" id="PF19036"/>
    </source>
</evidence>